<dbReference type="Gene3D" id="2.60.120.260">
    <property type="entry name" value="Galactose-binding domain-like"/>
    <property type="match status" value="1"/>
</dbReference>
<dbReference type="EMBL" id="CP029187">
    <property type="protein sequence ID" value="AWI25244.1"/>
    <property type="molecule type" value="Genomic_DNA"/>
</dbReference>
<gene>
    <name evidence="2" type="ORF">HYN49_04670</name>
</gene>
<proteinExistence type="predicted"/>
<sequence length="375" mass="42964">MKKILLLLLLTVIPLRAQEVKVVSDEWTSFTQSIAIESKTKKKFRLEASVKVVTKDPHATAGLWARVDNKNEEQGFFDNMGDRPITSDTWQSYIIEGTIDANSSVLNFGGVMEYNGRFYFDDFKLSIENDKGTFDQVAIRNASFEQKVKNNSIPEWSLGVSKDKIIRVKEYEIASAEDKTAGKSSLLLEGKGIVYKERGKIGNVEGASPQIGAMISMLEDLKDRVENKVKNMSQYELDYLHDDKANRIGSLIMHLAAAEAYYQVLTFENRTFNEEEKKKWEVALDLDQGGRDEFKGHDVQYYLDIYNEVRAKTIAELKKHDDAWFEKTPNGTSMTNHYCWFHVMEHQSSHLGQILFLSKRIPPQQEVKLDQPIKN</sequence>
<evidence type="ECO:0000256" key="1">
    <source>
        <dbReference type="SAM" id="SignalP"/>
    </source>
</evidence>
<accession>A0A2S1SFR0</accession>
<dbReference type="AlphaFoldDB" id="A0A2S1SFR0"/>
<dbReference type="InterPro" id="IPR007061">
    <property type="entry name" value="MST-like"/>
</dbReference>
<evidence type="ECO:0008006" key="4">
    <source>
        <dbReference type="Google" id="ProtNLM"/>
    </source>
</evidence>
<feature type="chain" id="PRO_5015696746" description="DUF664 domain-containing protein" evidence="1">
    <location>
        <begin position="18"/>
        <end position="375"/>
    </location>
</feature>
<dbReference type="Gene3D" id="1.20.120.450">
    <property type="entry name" value="dinb family like domain"/>
    <property type="match status" value="1"/>
</dbReference>
<evidence type="ECO:0000313" key="3">
    <source>
        <dbReference type="Proteomes" id="UP000244937"/>
    </source>
</evidence>
<evidence type="ECO:0000313" key="2">
    <source>
        <dbReference type="EMBL" id="AWI25244.1"/>
    </source>
</evidence>
<name>A0A2S1SFR0_9FLAO</name>
<reference evidence="2 3" key="1">
    <citation type="submission" date="2018-05" db="EMBL/GenBank/DDBJ databases">
        <title>Genome sequencing of Flavobacterium sp. HYN0049.</title>
        <authorList>
            <person name="Yi H."/>
            <person name="Baek C."/>
        </authorList>
    </citation>
    <scope>NUCLEOTIDE SEQUENCE [LARGE SCALE GENOMIC DNA]</scope>
    <source>
        <strain evidence="2 3">HYN0049</strain>
    </source>
</reference>
<dbReference type="KEGG" id="fpal:HYN49_04670"/>
<feature type="signal peptide" evidence="1">
    <location>
        <begin position="1"/>
        <end position="17"/>
    </location>
</feature>
<keyword evidence="1" id="KW-0732">Signal</keyword>
<dbReference type="OrthoDB" id="117483at2"/>
<protein>
    <recommendedName>
        <fullName evidence="4">DUF664 domain-containing protein</fullName>
    </recommendedName>
</protein>
<organism evidence="2 3">
    <name type="scientific">Flavobacterium pallidum</name>
    <dbReference type="NCBI Taxonomy" id="2172098"/>
    <lineage>
        <taxon>Bacteria</taxon>
        <taxon>Pseudomonadati</taxon>
        <taxon>Bacteroidota</taxon>
        <taxon>Flavobacteriia</taxon>
        <taxon>Flavobacteriales</taxon>
        <taxon>Flavobacteriaceae</taxon>
        <taxon>Flavobacterium</taxon>
    </lineage>
</organism>
<dbReference type="RefSeq" id="WP_108903038.1">
    <property type="nucleotide sequence ID" value="NZ_CP029187.1"/>
</dbReference>
<dbReference type="SUPFAM" id="SSF109854">
    <property type="entry name" value="DinB/YfiT-like putative metalloenzymes"/>
    <property type="match status" value="1"/>
</dbReference>
<dbReference type="InterPro" id="IPR034660">
    <property type="entry name" value="DinB/YfiT-like"/>
</dbReference>
<dbReference type="Proteomes" id="UP000244937">
    <property type="component" value="Chromosome"/>
</dbReference>
<dbReference type="Pfam" id="PF04978">
    <property type="entry name" value="MST"/>
    <property type="match status" value="1"/>
</dbReference>
<keyword evidence="3" id="KW-1185">Reference proteome</keyword>